<dbReference type="AlphaFoldDB" id="A0A9D4UFZ2"/>
<dbReference type="Proteomes" id="UP000886520">
    <property type="component" value="Chromosome 18"/>
</dbReference>
<feature type="compositionally biased region" description="Basic and acidic residues" evidence="1">
    <location>
        <begin position="57"/>
        <end position="67"/>
    </location>
</feature>
<evidence type="ECO:0000313" key="3">
    <source>
        <dbReference type="Proteomes" id="UP000886520"/>
    </source>
</evidence>
<name>A0A9D4UFZ2_ADICA</name>
<comment type="caution">
    <text evidence="2">The sequence shown here is derived from an EMBL/GenBank/DDBJ whole genome shotgun (WGS) entry which is preliminary data.</text>
</comment>
<accession>A0A9D4UFZ2</accession>
<sequence length="115" mass="12872">MQPQLMLHQGPCSSQLQQNLSLQLKSRENVSINVINCKKGINQGMQLVEPTQWLTRRGQDPVKKSLEKGAGVKGKSKVGRKLKPSESNSVRKHQLEMWAVLCVEREPCAGPKIDK</sequence>
<evidence type="ECO:0000313" key="2">
    <source>
        <dbReference type="EMBL" id="KAI5066659.1"/>
    </source>
</evidence>
<dbReference type="EMBL" id="JABFUD020000018">
    <property type="protein sequence ID" value="KAI5066659.1"/>
    <property type="molecule type" value="Genomic_DNA"/>
</dbReference>
<feature type="region of interest" description="Disordered" evidence="1">
    <location>
        <begin position="56"/>
        <end position="89"/>
    </location>
</feature>
<organism evidence="2 3">
    <name type="scientific">Adiantum capillus-veneris</name>
    <name type="common">Maidenhair fern</name>
    <dbReference type="NCBI Taxonomy" id="13818"/>
    <lineage>
        <taxon>Eukaryota</taxon>
        <taxon>Viridiplantae</taxon>
        <taxon>Streptophyta</taxon>
        <taxon>Embryophyta</taxon>
        <taxon>Tracheophyta</taxon>
        <taxon>Polypodiopsida</taxon>
        <taxon>Polypodiidae</taxon>
        <taxon>Polypodiales</taxon>
        <taxon>Pteridineae</taxon>
        <taxon>Pteridaceae</taxon>
        <taxon>Vittarioideae</taxon>
        <taxon>Adiantum</taxon>
    </lineage>
</organism>
<keyword evidence="3" id="KW-1185">Reference proteome</keyword>
<reference evidence="2" key="1">
    <citation type="submission" date="2021-01" db="EMBL/GenBank/DDBJ databases">
        <title>Adiantum capillus-veneris genome.</title>
        <authorList>
            <person name="Fang Y."/>
            <person name="Liao Q."/>
        </authorList>
    </citation>
    <scope>NUCLEOTIDE SEQUENCE</scope>
    <source>
        <strain evidence="2">H3</strain>
        <tissue evidence="2">Leaf</tissue>
    </source>
</reference>
<gene>
    <name evidence="2" type="ORF">GOP47_0019283</name>
</gene>
<protein>
    <submittedName>
        <fullName evidence="2">Uncharacterized protein</fullName>
    </submittedName>
</protein>
<evidence type="ECO:0000256" key="1">
    <source>
        <dbReference type="SAM" id="MobiDB-lite"/>
    </source>
</evidence>
<proteinExistence type="predicted"/>